<gene>
    <name evidence="5" type="primary">kptA</name>
    <name evidence="6" type="ORF">D6D85_02270</name>
    <name evidence="7" type="ORF">EF810_06900</name>
</gene>
<dbReference type="HAMAP" id="MF_00299">
    <property type="entry name" value="KptA"/>
    <property type="match status" value="1"/>
</dbReference>
<dbReference type="EMBL" id="RXII01000106">
    <property type="protein sequence ID" value="RZN59342.1"/>
    <property type="molecule type" value="Genomic_DNA"/>
</dbReference>
<accession>A0A3R9PIX4</accession>
<evidence type="ECO:0000256" key="3">
    <source>
        <dbReference type="ARBA" id="ARBA00023027"/>
    </source>
</evidence>
<dbReference type="InterPro" id="IPR042081">
    <property type="entry name" value="RNA_2'-PTrans_C"/>
</dbReference>
<evidence type="ECO:0000313" key="6">
    <source>
        <dbReference type="EMBL" id="RSN77709.1"/>
    </source>
</evidence>
<proteinExistence type="inferred from homology"/>
<name>A0A3R9PIX4_9CREN</name>
<comment type="similarity">
    <text evidence="1 5">Belongs to the KptA/TPT1 family.</text>
</comment>
<dbReference type="GO" id="GO:0000215">
    <property type="term" value="F:tRNA 2'-phosphotransferase activity"/>
    <property type="evidence" value="ECO:0007669"/>
    <property type="project" value="TreeGrafter"/>
</dbReference>
<dbReference type="InterPro" id="IPR022928">
    <property type="entry name" value="RNA_2'-PTrans_KptA"/>
</dbReference>
<reference evidence="6 8" key="1">
    <citation type="submission" date="2018-10" db="EMBL/GenBank/DDBJ databases">
        <title>Co-occurring genomic capacity for anaerobic methane metabolism and dissimilatory sulfite reduction discovered in the Korarchaeota.</title>
        <authorList>
            <person name="Mckay L.J."/>
            <person name="Dlakic M."/>
            <person name="Fields M.W."/>
            <person name="Delmont T.O."/>
            <person name="Eren A.M."/>
            <person name="Jay Z.J."/>
            <person name="Klingelsmith K.B."/>
            <person name="Rusch D.B."/>
            <person name="Inskeep W.P."/>
        </authorList>
    </citation>
    <scope>NUCLEOTIDE SEQUENCE [LARGE SCALE GENOMIC DNA]</scope>
    <source>
        <strain evidence="6 8">MDKW</strain>
    </source>
</reference>
<evidence type="ECO:0000313" key="8">
    <source>
        <dbReference type="Proteomes" id="UP000277582"/>
    </source>
</evidence>
<protein>
    <recommendedName>
        <fullName evidence="5">Probable RNA 2'-phosphotransferase</fullName>
        <ecNumber evidence="5">2.7.1.-</ecNumber>
    </recommendedName>
</protein>
<dbReference type="PANTHER" id="PTHR12684">
    <property type="entry name" value="PUTATIVE PHOSPHOTRANSFERASE"/>
    <property type="match status" value="1"/>
</dbReference>
<dbReference type="InterPro" id="IPR002745">
    <property type="entry name" value="Ptrans_KptA/Tpt1"/>
</dbReference>
<keyword evidence="3 5" id="KW-0520">NAD</keyword>
<dbReference type="OrthoDB" id="24376at2157"/>
<dbReference type="SUPFAM" id="SSF56399">
    <property type="entry name" value="ADP-ribosylation"/>
    <property type="match status" value="1"/>
</dbReference>
<dbReference type="Proteomes" id="UP000316217">
    <property type="component" value="Unassembled WGS sequence"/>
</dbReference>
<sequence>MERLSKLLSYILRHNPSSVGMTLDNKGFSSITVEELARRIATRRGYEWVRPEHIVEVVEIDEKGRFEIKDGRIRATYGHSIDVEAGTPTKDVEILYHGTTLRAWKMIRDQGIKPGKRRYAHLSSSIEDALSMARRHGRDVVILKIDAKAMINDGFEVRKAGKGIYLVKEVPPKYIVGIVDLFNNNKLLKPQ</sequence>
<dbReference type="Gene3D" id="1.10.10.970">
    <property type="entry name" value="RNA 2'-phosphotransferase, Tpt1/KptA family, N-terminal domain"/>
    <property type="match status" value="1"/>
</dbReference>
<comment type="caution">
    <text evidence="6">The sequence shown here is derived from an EMBL/GenBank/DDBJ whole genome shotgun (WGS) entry which is preliminary data.</text>
</comment>
<evidence type="ECO:0000256" key="5">
    <source>
        <dbReference type="HAMAP-Rule" id="MF_00299"/>
    </source>
</evidence>
<reference evidence="7 9" key="2">
    <citation type="journal article" date="2019" name="Nat. Microbiol.">
        <title>Wide diversity of methane and short-chain alkane metabolisms in uncultured archaea.</title>
        <authorList>
            <person name="Borrel G."/>
            <person name="Adam P.S."/>
            <person name="McKay L.J."/>
            <person name="Chen L.X."/>
            <person name="Sierra-Garcia I.N."/>
            <person name="Sieber C.M."/>
            <person name="Letourneur Q."/>
            <person name="Ghozlane A."/>
            <person name="Andersen G.L."/>
            <person name="Li W.J."/>
            <person name="Hallam S.J."/>
            <person name="Muyzer G."/>
            <person name="de Oliveira V.M."/>
            <person name="Inskeep W.P."/>
            <person name="Banfield J.F."/>
            <person name="Gribaldo S."/>
        </authorList>
    </citation>
    <scope>NUCLEOTIDE SEQUENCE [LARGE SCALE GENOMIC DNA]</scope>
    <source>
        <strain evidence="7">NM4</strain>
    </source>
</reference>
<comment type="function">
    <text evidence="4 5">Removes the 2'-phosphate from RNA via an intermediate in which the phosphate is ADP-ribosylated by NAD followed by a presumed transesterification to release the RNA and generate ADP-ribose 1''-2''-cyclic phosphate (APPR&gt;P). May function as an ADP-ribosylase.</text>
</comment>
<evidence type="ECO:0000256" key="4">
    <source>
        <dbReference type="ARBA" id="ARBA00025212"/>
    </source>
</evidence>
<keyword evidence="8" id="KW-1185">Reference proteome</keyword>
<dbReference type="EC" id="2.7.1.-" evidence="5"/>
<dbReference type="EMBL" id="RCOS01000030">
    <property type="protein sequence ID" value="RSN77709.1"/>
    <property type="molecule type" value="Genomic_DNA"/>
</dbReference>
<evidence type="ECO:0000313" key="9">
    <source>
        <dbReference type="Proteomes" id="UP000316217"/>
    </source>
</evidence>
<dbReference type="InterPro" id="IPR042080">
    <property type="entry name" value="RNA_2'-PTrans_N"/>
</dbReference>
<dbReference type="GO" id="GO:0006388">
    <property type="term" value="P:tRNA splicing, via endonucleolytic cleavage and ligation"/>
    <property type="evidence" value="ECO:0007669"/>
    <property type="project" value="UniProtKB-UniRule"/>
</dbReference>
<evidence type="ECO:0000256" key="1">
    <source>
        <dbReference type="ARBA" id="ARBA00009836"/>
    </source>
</evidence>
<dbReference type="AlphaFoldDB" id="A0A3R9PIX4"/>
<keyword evidence="2 5" id="KW-0808">Transferase</keyword>
<dbReference type="Proteomes" id="UP000277582">
    <property type="component" value="Unassembled WGS sequence"/>
</dbReference>
<dbReference type="PANTHER" id="PTHR12684:SF2">
    <property type="entry name" value="TRNA 2'-PHOSPHOTRANSFERASE 1"/>
    <property type="match status" value="1"/>
</dbReference>
<dbReference type="Gene3D" id="3.20.170.30">
    <property type="match status" value="1"/>
</dbReference>
<dbReference type="GO" id="GO:0003950">
    <property type="term" value="F:NAD+ poly-ADP-ribosyltransferase activity"/>
    <property type="evidence" value="ECO:0007669"/>
    <property type="project" value="InterPro"/>
</dbReference>
<evidence type="ECO:0000313" key="7">
    <source>
        <dbReference type="EMBL" id="RZN59342.1"/>
    </source>
</evidence>
<dbReference type="Pfam" id="PF01885">
    <property type="entry name" value="PTS_2-RNA"/>
    <property type="match status" value="1"/>
</dbReference>
<organism evidence="6 8">
    <name type="scientific">Candidatus Methanodesulfokora washburnensis</name>
    <dbReference type="NCBI Taxonomy" id="2478471"/>
    <lineage>
        <taxon>Archaea</taxon>
        <taxon>Thermoproteota</taxon>
        <taxon>Candidatus Korarchaeia</taxon>
        <taxon>Candidatus Korarchaeia incertae sedis</taxon>
        <taxon>Candidatus Methanodesulfokora</taxon>
    </lineage>
</organism>
<evidence type="ECO:0000256" key="2">
    <source>
        <dbReference type="ARBA" id="ARBA00022679"/>
    </source>
</evidence>